<comment type="caution">
    <text evidence="1">The sequence shown here is derived from an EMBL/GenBank/DDBJ whole genome shotgun (WGS) entry which is preliminary data.</text>
</comment>
<accession>A0A833SWN9</accession>
<protein>
    <submittedName>
        <fullName evidence="1">Uncharacterized protein</fullName>
    </submittedName>
</protein>
<keyword evidence="2" id="KW-1185">Reference proteome</keyword>
<evidence type="ECO:0000313" key="1">
    <source>
        <dbReference type="EMBL" id="KAF4034315.1"/>
    </source>
</evidence>
<organism evidence="1 2">
    <name type="scientific">Phytophthora infestans</name>
    <name type="common">Potato late blight agent</name>
    <name type="synonym">Botrytis infestans</name>
    <dbReference type="NCBI Taxonomy" id="4787"/>
    <lineage>
        <taxon>Eukaryota</taxon>
        <taxon>Sar</taxon>
        <taxon>Stramenopiles</taxon>
        <taxon>Oomycota</taxon>
        <taxon>Peronosporomycetes</taxon>
        <taxon>Peronosporales</taxon>
        <taxon>Peronosporaceae</taxon>
        <taxon>Phytophthora</taxon>
    </lineage>
</organism>
<reference evidence="1" key="1">
    <citation type="submission" date="2020-04" db="EMBL/GenBank/DDBJ databases">
        <title>Hybrid Assembly of Korean Phytophthora infestans isolates.</title>
        <authorList>
            <person name="Prokchorchik M."/>
            <person name="Lee Y."/>
            <person name="Seo J."/>
            <person name="Cho J.-H."/>
            <person name="Park Y.-E."/>
            <person name="Jang D.-C."/>
            <person name="Im J.-S."/>
            <person name="Choi J.-G."/>
            <person name="Park H.-J."/>
            <person name="Lee G.-B."/>
            <person name="Lee Y.-G."/>
            <person name="Hong S.-Y."/>
            <person name="Cho K."/>
            <person name="Sohn K.H."/>
        </authorList>
    </citation>
    <scope>NUCLEOTIDE SEQUENCE</scope>
    <source>
        <strain evidence="1">KR_1_A1</strain>
    </source>
</reference>
<gene>
    <name evidence="1" type="ORF">GN244_ATG13703</name>
</gene>
<sequence length="169" mass="19078">MEECRAKASTCENVLRHYKNYERVVGKVGNIESRCVWNLDETGMCGQGTRKKEIGLDPKGKRANVQQSNDRTKVTALVCVDVDDGCLPLFCIMPGADVIRSESREGYPNAMFTVNKSFLPWAYTFVRTKHEYAYKRLFTSVVMFAKLLSLRDSVTKYSSLGHSDCIANT</sequence>
<dbReference type="EMBL" id="WSZM01000372">
    <property type="protein sequence ID" value="KAF4034315.1"/>
    <property type="molecule type" value="Genomic_DNA"/>
</dbReference>
<evidence type="ECO:0000313" key="2">
    <source>
        <dbReference type="Proteomes" id="UP000602510"/>
    </source>
</evidence>
<proteinExistence type="predicted"/>
<name>A0A833SWN9_PHYIN</name>
<dbReference type="AlphaFoldDB" id="A0A833SWN9"/>
<dbReference type="Proteomes" id="UP000602510">
    <property type="component" value="Unassembled WGS sequence"/>
</dbReference>